<organism evidence="1 2">
    <name type="scientific">Dorcoceras hygrometricum</name>
    <dbReference type="NCBI Taxonomy" id="472368"/>
    <lineage>
        <taxon>Eukaryota</taxon>
        <taxon>Viridiplantae</taxon>
        <taxon>Streptophyta</taxon>
        <taxon>Embryophyta</taxon>
        <taxon>Tracheophyta</taxon>
        <taxon>Spermatophyta</taxon>
        <taxon>Magnoliopsida</taxon>
        <taxon>eudicotyledons</taxon>
        <taxon>Gunneridae</taxon>
        <taxon>Pentapetalae</taxon>
        <taxon>asterids</taxon>
        <taxon>lamiids</taxon>
        <taxon>Lamiales</taxon>
        <taxon>Gesneriaceae</taxon>
        <taxon>Didymocarpoideae</taxon>
        <taxon>Trichosporeae</taxon>
        <taxon>Loxocarpinae</taxon>
        <taxon>Dorcoceras</taxon>
    </lineage>
</organism>
<dbReference type="Proteomes" id="UP000250235">
    <property type="component" value="Unassembled WGS sequence"/>
</dbReference>
<accession>A0A2Z7D837</accession>
<dbReference type="EMBL" id="KQ988996">
    <property type="protein sequence ID" value="KZV55177.1"/>
    <property type="molecule type" value="Genomic_DNA"/>
</dbReference>
<evidence type="ECO:0000313" key="1">
    <source>
        <dbReference type="EMBL" id="KZV55177.1"/>
    </source>
</evidence>
<keyword evidence="2" id="KW-1185">Reference proteome</keyword>
<sequence length="54" mass="6395">MQINDAIPRCKFESNFSDRLMQNKCEIQLVEWMPNQGVDYLPGVFRICVENNME</sequence>
<protein>
    <submittedName>
        <fullName evidence="1">Uncharacterized protein</fullName>
    </submittedName>
</protein>
<gene>
    <name evidence="1" type="ORF">F511_12764</name>
</gene>
<reference evidence="1 2" key="1">
    <citation type="journal article" date="2015" name="Proc. Natl. Acad. Sci. U.S.A.">
        <title>The resurrection genome of Boea hygrometrica: A blueprint for survival of dehydration.</title>
        <authorList>
            <person name="Xiao L."/>
            <person name="Yang G."/>
            <person name="Zhang L."/>
            <person name="Yang X."/>
            <person name="Zhao S."/>
            <person name="Ji Z."/>
            <person name="Zhou Q."/>
            <person name="Hu M."/>
            <person name="Wang Y."/>
            <person name="Chen M."/>
            <person name="Xu Y."/>
            <person name="Jin H."/>
            <person name="Xiao X."/>
            <person name="Hu G."/>
            <person name="Bao F."/>
            <person name="Hu Y."/>
            <person name="Wan P."/>
            <person name="Li L."/>
            <person name="Deng X."/>
            <person name="Kuang T."/>
            <person name="Xiang C."/>
            <person name="Zhu J.K."/>
            <person name="Oliver M.J."/>
            <person name="He Y."/>
        </authorList>
    </citation>
    <scope>NUCLEOTIDE SEQUENCE [LARGE SCALE GENOMIC DNA]</scope>
    <source>
        <strain evidence="2">cv. XS01</strain>
    </source>
</reference>
<evidence type="ECO:0000313" key="2">
    <source>
        <dbReference type="Proteomes" id="UP000250235"/>
    </source>
</evidence>
<dbReference type="AlphaFoldDB" id="A0A2Z7D837"/>
<name>A0A2Z7D837_9LAMI</name>
<proteinExistence type="predicted"/>